<proteinExistence type="predicted"/>
<reference evidence="2 3" key="1">
    <citation type="submission" date="2020-04" db="EMBL/GenBank/DDBJ databases">
        <authorList>
            <person name="Doyle D.A."/>
        </authorList>
    </citation>
    <scope>NUCLEOTIDE SEQUENCE [LARGE SCALE GENOMIC DNA]</scope>
    <source>
        <strain evidence="2 3">P21</strain>
    </source>
</reference>
<keyword evidence="3" id="KW-1185">Reference proteome</keyword>
<dbReference type="GO" id="GO:0016740">
    <property type="term" value="F:transferase activity"/>
    <property type="evidence" value="ECO:0007669"/>
    <property type="project" value="UniProtKB-KW"/>
</dbReference>
<organism evidence="2 3">
    <name type="scientific">Clostridium muellerianum</name>
    <dbReference type="NCBI Taxonomy" id="2716538"/>
    <lineage>
        <taxon>Bacteria</taxon>
        <taxon>Bacillati</taxon>
        <taxon>Bacillota</taxon>
        <taxon>Clostridia</taxon>
        <taxon>Eubacteriales</taxon>
        <taxon>Clostridiaceae</taxon>
        <taxon>Clostridium</taxon>
    </lineage>
</organism>
<dbReference type="InterPro" id="IPR001173">
    <property type="entry name" value="Glyco_trans_2-like"/>
</dbReference>
<gene>
    <name evidence="2" type="ORF">HBE96_00910</name>
</gene>
<dbReference type="EMBL" id="JABBNI010000001">
    <property type="protein sequence ID" value="NMM61282.1"/>
    <property type="molecule type" value="Genomic_DNA"/>
</dbReference>
<reference evidence="2 3" key="2">
    <citation type="submission" date="2020-06" db="EMBL/GenBank/DDBJ databases">
        <title>Complete Genome Sequence of Clostridium muelleri sp. nov. P21T, an Acid-Alcohol Producing Acetogen Isolated from Old Hay.</title>
        <authorList>
            <person name="Duncan K.E."/>
            <person name="Tanner R.S."/>
        </authorList>
    </citation>
    <scope>NUCLEOTIDE SEQUENCE [LARGE SCALE GENOMIC DNA]</scope>
    <source>
        <strain evidence="2 3">P21</strain>
    </source>
</reference>
<dbReference type="Gene3D" id="3.90.550.10">
    <property type="entry name" value="Spore Coat Polysaccharide Biosynthesis Protein SpsA, Chain A"/>
    <property type="match status" value="2"/>
</dbReference>
<sequence length="552" mass="65432">MNEANNALNKDKYNEYLSAEFRVKKSKYDTEKAKVGSAPRVLIGSTIRQKVDILKEFFKSLSELYIQDYNIDFIFFDDNKIEESSRLIEEFNIDSCKKVIIKGEKSGNYICDDKSHQWKDELIWKIARYKDKIIDFAKKNNYDYLFLIDSDLVLHPETLERLISTGKDIISEIFWTIWNINDIGKPQVWVSRNYNLYYESQSENLSEKEKKSRINGFIKAMRIPGVYEVGGLGACTLISKKALNSGVCYKKVEGIAYRGEDRHFCARALRLGLKLYVETSIPAYHIYRETELAGVEEYKYNNKKSMIYSYNNFSRTSVKSQNNTVTLAMLVKNEAHRYLEGVLTKASKYVDKVVILDDGSTDNTVEVCKRILKNVPHNIVSNKTSNFNNEIVLRKQLWNLALESKSDWILCLDADEIFEDKINIEIRNLINQPYYDYFDFRLYDFWDKEHFREDKYWSAHKHYRSFLIRYQPNFKYIWNETPVHCGRFPLNIYNLPGSISDLRIKHLGWANEKERIEKYKRYMEHDKDFRYGIREQYESILDKSPSLIKWEE</sequence>
<feature type="domain" description="Glycosyltransferase 2-like" evidence="1">
    <location>
        <begin position="330"/>
        <end position="464"/>
    </location>
</feature>
<accession>A0A7Y0ED76</accession>
<evidence type="ECO:0000259" key="1">
    <source>
        <dbReference type="Pfam" id="PF00535"/>
    </source>
</evidence>
<dbReference type="CDD" id="cd00761">
    <property type="entry name" value="Glyco_tranf_GTA_type"/>
    <property type="match status" value="1"/>
</dbReference>
<dbReference type="SUPFAM" id="SSF53448">
    <property type="entry name" value="Nucleotide-diphospho-sugar transferases"/>
    <property type="match status" value="2"/>
</dbReference>
<dbReference type="Proteomes" id="UP000537131">
    <property type="component" value="Unassembled WGS sequence"/>
</dbReference>
<evidence type="ECO:0000313" key="2">
    <source>
        <dbReference type="EMBL" id="NMM61282.1"/>
    </source>
</evidence>
<protein>
    <submittedName>
        <fullName evidence="2">Glycosyltransferase</fullName>
    </submittedName>
</protein>
<dbReference type="PANTHER" id="PTHR43630">
    <property type="entry name" value="POLY-BETA-1,6-N-ACETYL-D-GLUCOSAMINE SYNTHASE"/>
    <property type="match status" value="1"/>
</dbReference>
<evidence type="ECO:0000313" key="3">
    <source>
        <dbReference type="Proteomes" id="UP000537131"/>
    </source>
</evidence>
<keyword evidence="2" id="KW-0808">Transferase</keyword>
<dbReference type="AlphaFoldDB" id="A0A7Y0ED76"/>
<dbReference type="InterPro" id="IPR029044">
    <property type="entry name" value="Nucleotide-diphossugar_trans"/>
</dbReference>
<dbReference type="Pfam" id="PF00535">
    <property type="entry name" value="Glycos_transf_2"/>
    <property type="match status" value="1"/>
</dbReference>
<dbReference type="PANTHER" id="PTHR43630:SF2">
    <property type="entry name" value="GLYCOSYLTRANSFERASE"/>
    <property type="match status" value="1"/>
</dbReference>
<name>A0A7Y0ED76_9CLOT</name>
<comment type="caution">
    <text evidence="2">The sequence shown here is derived from an EMBL/GenBank/DDBJ whole genome shotgun (WGS) entry which is preliminary data.</text>
</comment>